<dbReference type="EMBL" id="JBHSQH010000001">
    <property type="protein sequence ID" value="MFC5970639.1"/>
    <property type="molecule type" value="Genomic_DNA"/>
</dbReference>
<dbReference type="SUPFAM" id="SSF52540">
    <property type="entry name" value="P-loop containing nucleoside triphosphate hydrolases"/>
    <property type="match status" value="1"/>
</dbReference>
<comment type="similarity">
    <text evidence="1">Belongs to the GSP E family.</text>
</comment>
<proteinExistence type="inferred from homology"/>
<dbReference type="RefSeq" id="WP_247413571.1">
    <property type="nucleotide sequence ID" value="NZ_JALLGW010000001.1"/>
</dbReference>
<dbReference type="Gene3D" id="3.30.450.380">
    <property type="match status" value="1"/>
</dbReference>
<dbReference type="Pfam" id="PF00437">
    <property type="entry name" value="T2SSE"/>
    <property type="match status" value="1"/>
</dbReference>
<dbReference type="PANTHER" id="PTHR30486:SF6">
    <property type="entry name" value="TYPE IV PILUS RETRACTATION ATPASE PILT"/>
    <property type="match status" value="1"/>
</dbReference>
<sequence length="631" mass="66083">MTLLDRFRDETDADCRCATSFDGDRLVVDAADCPGAGRLATEPACRTTVVGALTDRDAECVVTSANGVERAYEDEAAALLLAAGRFADLAAFHDETLAGRVGRDPLDVARQASGRAGPVADVAAETGLAELAARAASEREALRPSVGPTVARSRVARRLPEAATLVDRRDLSTGAVVRIYERPGDDLPTYHLVPVELELDASALATLAAAADHLASGTVPGGDRGERAPARAVRAAVESETTALGDGSELPVETVRRVLRKHTRGNGVLEDLFADPACSDVFVTAPADEGTLRVHVDGRPMRTNVGLTERGVETLASRFRRASGRAFSRASPTLDATTEAGDRRVRVAGVTDPVSDGVAFAFRARDRGTWTLPGLVDGGTLPADAAALCSLAVERGAAALVAGGRGAGKTTLLGALTFELPAAVRTVAIEDTAELPVETLQRVGHDVQRLHVDTDDGLGPSEALRTALRLGEGALLVGEVRGSEAPALFEAMRVGSNDGAVLGTVHGEGASGVRARLRDHGVDDDAFAATDLLVTCERTADGRRVARIEEVTRDGGFATLFDRDRSGLTATGRVDRGNSRLVAALAHPDESYADVRGALADRTEWLGRTVEGGDLAPDHVVAAHARRRERC</sequence>
<keyword evidence="4" id="KW-1185">Reference proteome</keyword>
<gene>
    <name evidence="3" type="ORF">ACFPYI_04770</name>
</gene>
<evidence type="ECO:0000313" key="4">
    <source>
        <dbReference type="Proteomes" id="UP001596099"/>
    </source>
</evidence>
<dbReference type="InterPro" id="IPR027417">
    <property type="entry name" value="P-loop_NTPase"/>
</dbReference>
<dbReference type="InterPro" id="IPR050921">
    <property type="entry name" value="T4SS_GSP_E_ATPase"/>
</dbReference>
<organism evidence="3 4">
    <name type="scientific">Halomarina salina</name>
    <dbReference type="NCBI Taxonomy" id="1872699"/>
    <lineage>
        <taxon>Archaea</taxon>
        <taxon>Methanobacteriati</taxon>
        <taxon>Methanobacteriota</taxon>
        <taxon>Stenosarchaea group</taxon>
        <taxon>Halobacteria</taxon>
        <taxon>Halobacteriales</taxon>
        <taxon>Natronomonadaceae</taxon>
        <taxon>Halomarina</taxon>
    </lineage>
</organism>
<accession>A0ABD5RKA8</accession>
<dbReference type="Gene3D" id="3.40.50.300">
    <property type="entry name" value="P-loop containing nucleotide triphosphate hydrolases"/>
    <property type="match status" value="1"/>
</dbReference>
<dbReference type="PANTHER" id="PTHR30486">
    <property type="entry name" value="TWITCHING MOTILITY PROTEIN PILT"/>
    <property type="match status" value="1"/>
</dbReference>
<evidence type="ECO:0000259" key="2">
    <source>
        <dbReference type="Pfam" id="PF00437"/>
    </source>
</evidence>
<dbReference type="InterPro" id="IPR001482">
    <property type="entry name" value="T2SS/T4SS_dom"/>
</dbReference>
<comment type="caution">
    <text evidence="3">The sequence shown here is derived from an EMBL/GenBank/DDBJ whole genome shotgun (WGS) entry which is preliminary data.</text>
</comment>
<protein>
    <submittedName>
        <fullName evidence="3">ATPase, T2SS/T4P/T4SS family</fullName>
    </submittedName>
</protein>
<evidence type="ECO:0000256" key="1">
    <source>
        <dbReference type="ARBA" id="ARBA00006611"/>
    </source>
</evidence>
<evidence type="ECO:0000313" key="3">
    <source>
        <dbReference type="EMBL" id="MFC5970639.1"/>
    </source>
</evidence>
<dbReference type="AlphaFoldDB" id="A0ABD5RKA8"/>
<reference evidence="3 4" key="1">
    <citation type="journal article" date="2019" name="Int. J. Syst. Evol. Microbiol.">
        <title>The Global Catalogue of Microorganisms (GCM) 10K type strain sequencing project: providing services to taxonomists for standard genome sequencing and annotation.</title>
        <authorList>
            <consortium name="The Broad Institute Genomics Platform"/>
            <consortium name="The Broad Institute Genome Sequencing Center for Infectious Disease"/>
            <person name="Wu L."/>
            <person name="Ma J."/>
        </authorList>
    </citation>
    <scope>NUCLEOTIDE SEQUENCE [LARGE SCALE GENOMIC DNA]</scope>
    <source>
        <strain evidence="3 4">CGMCC 1.12543</strain>
    </source>
</reference>
<feature type="domain" description="Bacterial type II secretion system protein E" evidence="2">
    <location>
        <begin position="279"/>
        <end position="537"/>
    </location>
</feature>
<name>A0ABD5RKA8_9EURY</name>
<dbReference type="Proteomes" id="UP001596099">
    <property type="component" value="Unassembled WGS sequence"/>
</dbReference>